<evidence type="ECO:0000259" key="20">
    <source>
        <dbReference type="PROSITE" id="PS51057"/>
    </source>
</evidence>
<evidence type="ECO:0000256" key="12">
    <source>
        <dbReference type="ARBA" id="ARBA00023163"/>
    </source>
</evidence>
<feature type="transmembrane region" description="Helical" evidence="17">
    <location>
        <begin position="58"/>
        <end position="79"/>
    </location>
</feature>
<name>A0A818QAM9_9BILA</name>
<evidence type="ECO:0000313" key="22">
    <source>
        <dbReference type="Proteomes" id="UP000663868"/>
    </source>
</evidence>
<evidence type="ECO:0000256" key="15">
    <source>
        <dbReference type="RuleBase" id="RU000682"/>
    </source>
</evidence>
<dbReference type="InterPro" id="IPR017970">
    <property type="entry name" value="Homeobox_CS"/>
</dbReference>
<feature type="transmembrane region" description="Helical" evidence="17">
    <location>
        <begin position="242"/>
        <end position="265"/>
    </location>
</feature>
<dbReference type="SMART" id="SM00389">
    <property type="entry name" value="HOX"/>
    <property type="match status" value="1"/>
</dbReference>
<feature type="DNA-binding region" description="Homeobox" evidence="14">
    <location>
        <begin position="428"/>
        <end position="487"/>
    </location>
</feature>
<dbReference type="SUPFAM" id="SSF46689">
    <property type="entry name" value="Homeodomain-like"/>
    <property type="match status" value="2"/>
</dbReference>
<dbReference type="Gene3D" id="1.10.10.10">
    <property type="entry name" value="Winged helix-like DNA-binding domain superfamily/Winged helix DNA-binding domain"/>
    <property type="match status" value="1"/>
</dbReference>
<dbReference type="InterPro" id="IPR000276">
    <property type="entry name" value="GPCR_Rhodpsn"/>
</dbReference>
<feature type="domain" description="Paired" evidence="20">
    <location>
        <begin position="318"/>
        <end position="450"/>
    </location>
</feature>
<sequence length="578" mass="66708">MVLFHPNVLYGGTVCTISNYFQMMCILQVSLAIVEASVNRLCSIVYHTKLFLRTKKWATICIVSQWTTGIILSFPTILFNDSRCSDQLWKAIYRFVMVVIIPSIICLVNNMMIFKYVHSSTNRIQTSLENAKNNAQQHQHLSRRDLHLLRHMIVMFCIFVVGWSPIYICAAINIVISITVTTRFVLIIISELSLLALIICVTLNYFRTTCTLQVPLAIIQISVNRFCSVVYHTKFFFKTKQWAMICISTQWILGISISSIWPIIFHSTCEVPIWIEVYGFLLTVIIPSLSFTIINIMTFKMSTDIMFHKAEQEALLAGHGRVNQLGGVFINGRPLPDDLRRQIIEMATKGIRPCMISRQLRVSHGCVSKILSRYNETGSYKPGVSHRRQIKMNNRQFENDDDITTEESDESKNNSLNDTLPLRSNLTTRRFRSSFTSEQIDILEQFFSHTPYPDVTTRENLSHRLDIEENRLQVWFSNRRARQKKTMSTVSTYNEENTVPACLTPSTFDTKSYTMNDNMFDPMITSSPTTNYWSPVSSMPYQSTHNSYYPLTDHYYSPNMPSVYPNYPMSYSSFPSFC</sequence>
<dbReference type="CDD" id="cd00637">
    <property type="entry name" value="7tm_classA_rhodopsin-like"/>
    <property type="match status" value="1"/>
</dbReference>
<evidence type="ECO:0000256" key="10">
    <source>
        <dbReference type="ARBA" id="ARBA00023136"/>
    </source>
</evidence>
<dbReference type="Gene3D" id="1.20.1070.10">
    <property type="entry name" value="Rhodopsin 7-helix transmembrane proteins"/>
    <property type="match status" value="1"/>
</dbReference>
<evidence type="ECO:0000313" key="21">
    <source>
        <dbReference type="EMBL" id="CAF3633652.1"/>
    </source>
</evidence>
<keyword evidence="6" id="KW-0563">Paired box</keyword>
<evidence type="ECO:0000256" key="5">
    <source>
        <dbReference type="ARBA" id="ARBA00022692"/>
    </source>
</evidence>
<keyword evidence="9 14" id="KW-0238">DNA-binding</keyword>
<comment type="subcellular location">
    <subcellularLocation>
        <location evidence="2">Membrane</location>
    </subcellularLocation>
    <subcellularLocation>
        <location evidence="1 14 15">Nucleus</location>
    </subcellularLocation>
</comment>
<evidence type="ECO:0000256" key="3">
    <source>
        <dbReference type="ARBA" id="ARBA00005733"/>
    </source>
</evidence>
<evidence type="ECO:0000259" key="19">
    <source>
        <dbReference type="PROSITE" id="PS50262"/>
    </source>
</evidence>
<evidence type="ECO:0000256" key="17">
    <source>
        <dbReference type="SAM" id="Phobius"/>
    </source>
</evidence>
<dbReference type="PRINTS" id="PR00027">
    <property type="entry name" value="PAIREDBOX"/>
</dbReference>
<keyword evidence="4" id="KW-0217">Developmental protein</keyword>
<keyword evidence="12" id="KW-0804">Transcription</keyword>
<dbReference type="CDD" id="cd00086">
    <property type="entry name" value="homeodomain"/>
    <property type="match status" value="1"/>
</dbReference>
<feature type="domain" description="G-protein coupled receptors family 1 profile" evidence="19">
    <location>
        <begin position="1"/>
        <end position="208"/>
    </location>
</feature>
<evidence type="ECO:0000256" key="11">
    <source>
        <dbReference type="ARBA" id="ARBA00023155"/>
    </source>
</evidence>
<evidence type="ECO:0000256" key="16">
    <source>
        <dbReference type="SAM" id="MobiDB-lite"/>
    </source>
</evidence>
<evidence type="ECO:0000256" key="14">
    <source>
        <dbReference type="PROSITE-ProRule" id="PRU00108"/>
    </source>
</evidence>
<feature type="transmembrane region" description="Helical" evidence="17">
    <location>
        <begin position="153"/>
        <end position="178"/>
    </location>
</feature>
<evidence type="ECO:0000256" key="13">
    <source>
        <dbReference type="ARBA" id="ARBA00023242"/>
    </source>
</evidence>
<keyword evidence="10 17" id="KW-0472">Membrane</keyword>
<protein>
    <submittedName>
        <fullName evidence="21">Uncharacterized protein</fullName>
    </submittedName>
</protein>
<dbReference type="PROSITE" id="PS50262">
    <property type="entry name" value="G_PROTEIN_RECEP_F1_2"/>
    <property type="match status" value="1"/>
</dbReference>
<dbReference type="PANTHER" id="PTHR45636">
    <property type="entry name" value="PAIRED BOX PROTEIN PAX-6-RELATED-RELATED"/>
    <property type="match status" value="1"/>
</dbReference>
<evidence type="ECO:0000256" key="7">
    <source>
        <dbReference type="ARBA" id="ARBA00022989"/>
    </source>
</evidence>
<dbReference type="Gene3D" id="1.10.10.60">
    <property type="entry name" value="Homeodomain-like"/>
    <property type="match status" value="1"/>
</dbReference>
<dbReference type="Proteomes" id="UP000663868">
    <property type="component" value="Unassembled WGS sequence"/>
</dbReference>
<feature type="transmembrane region" description="Helical" evidence="17">
    <location>
        <begin position="184"/>
        <end position="206"/>
    </location>
</feature>
<dbReference type="GO" id="GO:0005634">
    <property type="term" value="C:nucleus"/>
    <property type="evidence" value="ECO:0007669"/>
    <property type="project" value="UniProtKB-SubCell"/>
</dbReference>
<dbReference type="GO" id="GO:0000981">
    <property type="term" value="F:DNA-binding transcription factor activity, RNA polymerase II-specific"/>
    <property type="evidence" value="ECO:0007669"/>
    <property type="project" value="InterPro"/>
</dbReference>
<evidence type="ECO:0000256" key="1">
    <source>
        <dbReference type="ARBA" id="ARBA00004123"/>
    </source>
</evidence>
<dbReference type="Pfam" id="PF00292">
    <property type="entry name" value="PAX"/>
    <property type="match status" value="1"/>
</dbReference>
<evidence type="ECO:0000259" key="18">
    <source>
        <dbReference type="PROSITE" id="PS50071"/>
    </source>
</evidence>
<dbReference type="PROSITE" id="PS51057">
    <property type="entry name" value="PAIRED_2"/>
    <property type="match status" value="1"/>
</dbReference>
<keyword evidence="5 17" id="KW-0812">Transmembrane</keyword>
<dbReference type="InterPro" id="IPR043182">
    <property type="entry name" value="PAIRED_DNA-bd_dom"/>
</dbReference>
<dbReference type="Pfam" id="PF00001">
    <property type="entry name" value="7tm_1"/>
    <property type="match status" value="1"/>
</dbReference>
<dbReference type="InterPro" id="IPR009057">
    <property type="entry name" value="Homeodomain-like_sf"/>
</dbReference>
<dbReference type="InterPro" id="IPR043565">
    <property type="entry name" value="PAX_fam"/>
</dbReference>
<organism evidence="21 22">
    <name type="scientific">Adineta steineri</name>
    <dbReference type="NCBI Taxonomy" id="433720"/>
    <lineage>
        <taxon>Eukaryota</taxon>
        <taxon>Metazoa</taxon>
        <taxon>Spiralia</taxon>
        <taxon>Gnathifera</taxon>
        <taxon>Rotifera</taxon>
        <taxon>Eurotatoria</taxon>
        <taxon>Bdelloidea</taxon>
        <taxon>Adinetida</taxon>
        <taxon>Adinetidae</taxon>
        <taxon>Adineta</taxon>
    </lineage>
</organism>
<dbReference type="GO" id="GO:0004930">
    <property type="term" value="F:G protein-coupled receptor activity"/>
    <property type="evidence" value="ECO:0007669"/>
    <property type="project" value="InterPro"/>
</dbReference>
<keyword evidence="7 17" id="KW-1133">Transmembrane helix</keyword>
<evidence type="ECO:0000256" key="6">
    <source>
        <dbReference type="ARBA" id="ARBA00022724"/>
    </source>
</evidence>
<dbReference type="EMBL" id="CAJOBB010000268">
    <property type="protein sequence ID" value="CAF3633652.1"/>
    <property type="molecule type" value="Genomic_DNA"/>
</dbReference>
<dbReference type="Pfam" id="PF00046">
    <property type="entry name" value="Homeodomain"/>
    <property type="match status" value="1"/>
</dbReference>
<dbReference type="PROSITE" id="PS00034">
    <property type="entry name" value="PAIRED_1"/>
    <property type="match status" value="1"/>
</dbReference>
<accession>A0A818QAM9</accession>
<evidence type="ECO:0000256" key="9">
    <source>
        <dbReference type="ARBA" id="ARBA00023125"/>
    </source>
</evidence>
<dbReference type="SMART" id="SM00351">
    <property type="entry name" value="PAX"/>
    <property type="match status" value="1"/>
</dbReference>
<feature type="transmembrane region" description="Helical" evidence="17">
    <location>
        <begin position="91"/>
        <end position="114"/>
    </location>
</feature>
<dbReference type="PROSITE" id="PS00027">
    <property type="entry name" value="HOMEOBOX_1"/>
    <property type="match status" value="1"/>
</dbReference>
<keyword evidence="11 14" id="KW-0371">Homeobox</keyword>
<dbReference type="GO" id="GO:0016020">
    <property type="term" value="C:membrane"/>
    <property type="evidence" value="ECO:0007669"/>
    <property type="project" value="UniProtKB-SubCell"/>
</dbReference>
<dbReference type="InterPro" id="IPR017452">
    <property type="entry name" value="GPCR_Rhodpsn_7TM"/>
</dbReference>
<dbReference type="InterPro" id="IPR036388">
    <property type="entry name" value="WH-like_DNA-bd_sf"/>
</dbReference>
<gene>
    <name evidence="21" type="ORF">KXQ929_LOCUS6800</name>
</gene>
<dbReference type="GO" id="GO:0000978">
    <property type="term" value="F:RNA polymerase II cis-regulatory region sequence-specific DNA binding"/>
    <property type="evidence" value="ECO:0007669"/>
    <property type="project" value="TreeGrafter"/>
</dbReference>
<feature type="transmembrane region" description="Helical" evidence="17">
    <location>
        <begin position="20"/>
        <end position="38"/>
    </location>
</feature>
<dbReference type="PANTHER" id="PTHR45636:SF49">
    <property type="entry name" value="PAIRED BOX PROTEIN 3 HOMOLOG"/>
    <property type="match status" value="1"/>
</dbReference>
<dbReference type="AlphaFoldDB" id="A0A818QAM9"/>
<reference evidence="21" key="1">
    <citation type="submission" date="2021-02" db="EMBL/GenBank/DDBJ databases">
        <authorList>
            <person name="Nowell W R."/>
        </authorList>
    </citation>
    <scope>NUCLEOTIDE SEQUENCE</scope>
</reference>
<keyword evidence="13 14" id="KW-0539">Nucleus</keyword>
<feature type="domain" description="Homeobox" evidence="18">
    <location>
        <begin position="426"/>
        <end position="486"/>
    </location>
</feature>
<comment type="similarity">
    <text evidence="3">Belongs to the paired homeobox family.</text>
</comment>
<dbReference type="InterPro" id="IPR001356">
    <property type="entry name" value="HD"/>
</dbReference>
<dbReference type="PROSITE" id="PS50071">
    <property type="entry name" value="HOMEOBOX_2"/>
    <property type="match status" value="1"/>
</dbReference>
<keyword evidence="8" id="KW-0805">Transcription regulation</keyword>
<feature type="region of interest" description="Disordered" evidence="16">
    <location>
        <begin position="391"/>
        <end position="421"/>
    </location>
</feature>
<proteinExistence type="inferred from homology"/>
<evidence type="ECO:0000256" key="8">
    <source>
        <dbReference type="ARBA" id="ARBA00023015"/>
    </source>
</evidence>
<evidence type="ECO:0000256" key="4">
    <source>
        <dbReference type="ARBA" id="ARBA00022473"/>
    </source>
</evidence>
<comment type="caution">
    <text evidence="21">The sequence shown here is derived from an EMBL/GenBank/DDBJ whole genome shotgun (WGS) entry which is preliminary data.</text>
</comment>
<dbReference type="SUPFAM" id="SSF81321">
    <property type="entry name" value="Family A G protein-coupled receptor-like"/>
    <property type="match status" value="1"/>
</dbReference>
<feature type="transmembrane region" description="Helical" evidence="17">
    <location>
        <begin position="277"/>
        <end position="299"/>
    </location>
</feature>
<dbReference type="InterPro" id="IPR001523">
    <property type="entry name" value="Paired_dom"/>
</dbReference>
<evidence type="ECO:0000256" key="2">
    <source>
        <dbReference type="ARBA" id="ARBA00004370"/>
    </source>
</evidence>
<feature type="compositionally biased region" description="Acidic residues" evidence="16">
    <location>
        <begin position="399"/>
        <end position="409"/>
    </location>
</feature>